<name>A0A142JQ29_9BURK</name>
<dbReference type="InterPro" id="IPR001173">
    <property type="entry name" value="Glyco_trans_2-like"/>
</dbReference>
<evidence type="ECO:0000256" key="1">
    <source>
        <dbReference type="ARBA" id="ARBA00006739"/>
    </source>
</evidence>
<dbReference type="AlphaFoldDB" id="A0A142JQ29"/>
<dbReference type="Proteomes" id="UP000075238">
    <property type="component" value="Chromosome 1"/>
</dbReference>
<dbReference type="KEGG" id="cnan:A2G96_04270"/>
<gene>
    <name evidence="5" type="ORF">A2G96_04270</name>
</gene>
<dbReference type="InterPro" id="IPR029044">
    <property type="entry name" value="Nucleotide-diphossugar_trans"/>
</dbReference>
<organism evidence="5 6">
    <name type="scientific">Cupriavidus nantongensis</name>
    <dbReference type="NCBI Taxonomy" id="1796606"/>
    <lineage>
        <taxon>Bacteria</taxon>
        <taxon>Pseudomonadati</taxon>
        <taxon>Pseudomonadota</taxon>
        <taxon>Betaproteobacteria</taxon>
        <taxon>Burkholderiales</taxon>
        <taxon>Burkholderiaceae</taxon>
        <taxon>Cupriavidus</taxon>
    </lineage>
</organism>
<evidence type="ECO:0000259" key="4">
    <source>
        <dbReference type="Pfam" id="PF00535"/>
    </source>
</evidence>
<evidence type="ECO:0000256" key="3">
    <source>
        <dbReference type="ARBA" id="ARBA00022679"/>
    </source>
</evidence>
<keyword evidence="6" id="KW-1185">Reference proteome</keyword>
<evidence type="ECO:0000313" key="5">
    <source>
        <dbReference type="EMBL" id="AMR80191.1"/>
    </source>
</evidence>
<accession>A0A142JQ29</accession>
<dbReference type="SUPFAM" id="SSF53448">
    <property type="entry name" value="Nucleotide-diphospho-sugar transferases"/>
    <property type="match status" value="1"/>
</dbReference>
<dbReference type="PANTHER" id="PTHR43179:SF12">
    <property type="entry name" value="GALACTOFURANOSYLTRANSFERASE GLFT2"/>
    <property type="match status" value="1"/>
</dbReference>
<keyword evidence="2" id="KW-0328">Glycosyltransferase</keyword>
<dbReference type="Pfam" id="PF00535">
    <property type="entry name" value="Glycos_transf_2"/>
    <property type="match status" value="1"/>
</dbReference>
<sequence length="302" mass="33321">MPISTTAYVPRPSARTRACDISVVVLTHNRRDSVRTALARLSALPERPPIAVVDNASDDGTAAMVRSEFPHAALLRSARNLGAAGRNLGADWARTRYVAFCDDDCWWAPGSLSAACAMFERHPRVAALTARILVGEHRGEDPTCTRMAASPLPSAMLPGRAILGLMAGATAFRTDAFRQAGGYHPRFFLGGEETLLALDLAAHGWQLVYAPQLVVHHHPSPLRNPAQRRSLLARNAIWSAWLRLPWHVALGETAAALPQLWRCQGWRGLAEVLGGMPWVWQERRVIPPEVLMLRRRLREPRA</sequence>
<reference evidence="5 6" key="1">
    <citation type="submission" date="2016-03" db="EMBL/GenBank/DDBJ databases">
        <title>Complete genome sequence of a novel chlorpyrifos degrading bacterium, Cupriavidus nantongensis sp. X1.</title>
        <authorList>
            <person name="Fang L."/>
        </authorList>
    </citation>
    <scope>NUCLEOTIDE SEQUENCE [LARGE SCALE GENOMIC DNA]</scope>
    <source>
        <strain evidence="5 6">X1</strain>
    </source>
</reference>
<dbReference type="EMBL" id="CP014844">
    <property type="protein sequence ID" value="AMR80191.1"/>
    <property type="molecule type" value="Genomic_DNA"/>
</dbReference>
<comment type="similarity">
    <text evidence="1">Belongs to the glycosyltransferase 2 family.</text>
</comment>
<dbReference type="STRING" id="1796606.A2G96_04270"/>
<dbReference type="GO" id="GO:0016757">
    <property type="term" value="F:glycosyltransferase activity"/>
    <property type="evidence" value="ECO:0007669"/>
    <property type="project" value="UniProtKB-KW"/>
</dbReference>
<protein>
    <submittedName>
        <fullName evidence="5">Glycosyl transferase</fullName>
    </submittedName>
</protein>
<dbReference type="Gene3D" id="3.90.550.10">
    <property type="entry name" value="Spore Coat Polysaccharide Biosynthesis Protein SpsA, Chain A"/>
    <property type="match status" value="1"/>
</dbReference>
<proteinExistence type="inferred from homology"/>
<evidence type="ECO:0000313" key="6">
    <source>
        <dbReference type="Proteomes" id="UP000075238"/>
    </source>
</evidence>
<dbReference type="PANTHER" id="PTHR43179">
    <property type="entry name" value="RHAMNOSYLTRANSFERASE WBBL"/>
    <property type="match status" value="1"/>
</dbReference>
<feature type="domain" description="Glycosyltransferase 2-like" evidence="4">
    <location>
        <begin position="22"/>
        <end position="153"/>
    </location>
</feature>
<evidence type="ECO:0000256" key="2">
    <source>
        <dbReference type="ARBA" id="ARBA00022676"/>
    </source>
</evidence>
<keyword evidence="3 5" id="KW-0808">Transferase</keyword>